<dbReference type="Proteomes" id="UP000317763">
    <property type="component" value="Unassembled WGS sequence"/>
</dbReference>
<dbReference type="InterPro" id="IPR001055">
    <property type="entry name" value="Adrenodoxin-like"/>
</dbReference>
<dbReference type="InterPro" id="IPR018298">
    <property type="entry name" value="Adrenodoxin_Fe-S_BS"/>
</dbReference>
<dbReference type="GO" id="GO:0140647">
    <property type="term" value="P:P450-containing electron transport chain"/>
    <property type="evidence" value="ECO:0007669"/>
    <property type="project" value="InterPro"/>
</dbReference>
<organism evidence="8 9">
    <name type="scientific">Tepidimonas taiwanensis</name>
    <dbReference type="NCBI Taxonomy" id="307486"/>
    <lineage>
        <taxon>Bacteria</taxon>
        <taxon>Pseudomonadati</taxon>
        <taxon>Pseudomonadota</taxon>
        <taxon>Betaproteobacteria</taxon>
        <taxon>Burkholderiales</taxon>
        <taxon>Tepidimonas</taxon>
    </lineage>
</organism>
<dbReference type="PROSITE" id="PS00814">
    <property type="entry name" value="ADX"/>
    <property type="match status" value="1"/>
</dbReference>
<keyword evidence="2" id="KW-0001">2Fe-2S</keyword>
<dbReference type="GO" id="GO:0005829">
    <property type="term" value="C:cytosol"/>
    <property type="evidence" value="ECO:0007669"/>
    <property type="project" value="TreeGrafter"/>
</dbReference>
<evidence type="ECO:0000256" key="1">
    <source>
        <dbReference type="ARBA" id="ARBA00010914"/>
    </source>
</evidence>
<dbReference type="EMBL" id="VJOM01000017">
    <property type="protein sequence ID" value="TSE31083.1"/>
    <property type="molecule type" value="Genomic_DNA"/>
</dbReference>
<evidence type="ECO:0000256" key="5">
    <source>
        <dbReference type="ARBA" id="ARBA00023014"/>
    </source>
</evidence>
<evidence type="ECO:0000256" key="6">
    <source>
        <dbReference type="ARBA" id="ARBA00034078"/>
    </source>
</evidence>
<dbReference type="SUPFAM" id="SSF54292">
    <property type="entry name" value="2Fe-2S ferredoxin-like"/>
    <property type="match status" value="1"/>
</dbReference>
<name>A0A554X5I1_9BURK</name>
<comment type="similarity">
    <text evidence="1">Belongs to the adrenodoxin/putidaredoxin family.</text>
</comment>
<proteinExistence type="inferred from homology"/>
<keyword evidence="4" id="KW-0408">Iron</keyword>
<evidence type="ECO:0000313" key="9">
    <source>
        <dbReference type="Proteomes" id="UP000317763"/>
    </source>
</evidence>
<protein>
    <submittedName>
        <fullName evidence="8">Rhodocoxin</fullName>
    </submittedName>
</protein>
<accession>A0A554X5I1</accession>
<feature type="domain" description="2Fe-2S ferredoxin-type" evidence="7">
    <location>
        <begin position="6"/>
        <end position="115"/>
    </location>
</feature>
<evidence type="ECO:0000313" key="8">
    <source>
        <dbReference type="EMBL" id="TSE31083.1"/>
    </source>
</evidence>
<dbReference type="PANTHER" id="PTHR23426">
    <property type="entry name" value="FERREDOXIN/ADRENODOXIN"/>
    <property type="match status" value="1"/>
</dbReference>
<dbReference type="AlphaFoldDB" id="A0A554X5I1"/>
<dbReference type="InterPro" id="IPR036010">
    <property type="entry name" value="2Fe-2S_ferredoxin-like_sf"/>
</dbReference>
<evidence type="ECO:0000256" key="2">
    <source>
        <dbReference type="ARBA" id="ARBA00022714"/>
    </source>
</evidence>
<keyword evidence="5" id="KW-0411">Iron-sulfur</keyword>
<dbReference type="CDD" id="cd00207">
    <property type="entry name" value="fer2"/>
    <property type="match status" value="1"/>
</dbReference>
<evidence type="ECO:0000256" key="3">
    <source>
        <dbReference type="ARBA" id="ARBA00022723"/>
    </source>
</evidence>
<evidence type="ECO:0000256" key="4">
    <source>
        <dbReference type="ARBA" id="ARBA00023004"/>
    </source>
</evidence>
<keyword evidence="3" id="KW-0479">Metal-binding</keyword>
<comment type="caution">
    <text evidence="8">The sequence shown here is derived from an EMBL/GenBank/DDBJ whole genome shotgun (WGS) entry which is preliminary data.</text>
</comment>
<sequence length="116" mass="12461">MGTPTITVRFVTPGPNGPVQDREVEVPADGRSLMKAAVDAGIDGIAADCGGTLTCATCHVFVTDPWVDRLDPPSGDEDTMLDYTAVERRPCSRLSCQIRLTPALDGLTVELPERQY</sequence>
<reference evidence="8 9" key="1">
    <citation type="submission" date="2019-07" db="EMBL/GenBank/DDBJ databases">
        <title>Tepidimonas taiwanensis I1-1 draft genome.</title>
        <authorList>
            <person name="Da Costa M.S."/>
            <person name="Froufe H.J.C."/>
            <person name="Egas C."/>
            <person name="Albuquerque L."/>
        </authorList>
    </citation>
    <scope>NUCLEOTIDE SEQUENCE [LARGE SCALE GENOMIC DNA]</scope>
    <source>
        <strain evidence="8 9">I1-1</strain>
    </source>
</reference>
<gene>
    <name evidence="8" type="primary">thcC</name>
    <name evidence="8" type="ORF">Ttaiw_01643</name>
</gene>
<keyword evidence="9" id="KW-1185">Reference proteome</keyword>
<dbReference type="PROSITE" id="PS51085">
    <property type="entry name" value="2FE2S_FER_2"/>
    <property type="match status" value="1"/>
</dbReference>
<dbReference type="Gene3D" id="3.10.20.30">
    <property type="match status" value="1"/>
</dbReference>
<dbReference type="GO" id="GO:0009055">
    <property type="term" value="F:electron transfer activity"/>
    <property type="evidence" value="ECO:0007669"/>
    <property type="project" value="TreeGrafter"/>
</dbReference>
<dbReference type="Pfam" id="PF00111">
    <property type="entry name" value="Fer2"/>
    <property type="match status" value="1"/>
</dbReference>
<comment type="cofactor">
    <cofactor evidence="6">
        <name>[2Fe-2S] cluster</name>
        <dbReference type="ChEBI" id="CHEBI:190135"/>
    </cofactor>
</comment>
<dbReference type="PANTHER" id="PTHR23426:SF65">
    <property type="entry name" value="FERREDOXIN-2, MITOCHONDRIAL"/>
    <property type="match status" value="1"/>
</dbReference>
<dbReference type="GO" id="GO:0046872">
    <property type="term" value="F:metal ion binding"/>
    <property type="evidence" value="ECO:0007669"/>
    <property type="project" value="UniProtKB-KW"/>
</dbReference>
<dbReference type="RefSeq" id="WP_390612135.1">
    <property type="nucleotide sequence ID" value="NZ_CP083911.1"/>
</dbReference>
<dbReference type="PRINTS" id="PR00355">
    <property type="entry name" value="ADRENODOXIN"/>
</dbReference>
<dbReference type="InterPro" id="IPR012675">
    <property type="entry name" value="Beta-grasp_dom_sf"/>
</dbReference>
<dbReference type="STRING" id="307486.GCA_000807215_00684"/>
<dbReference type="InterPro" id="IPR001041">
    <property type="entry name" value="2Fe-2S_ferredoxin-type"/>
</dbReference>
<dbReference type="GO" id="GO:0051537">
    <property type="term" value="F:2 iron, 2 sulfur cluster binding"/>
    <property type="evidence" value="ECO:0007669"/>
    <property type="project" value="UniProtKB-KW"/>
</dbReference>
<evidence type="ECO:0000259" key="7">
    <source>
        <dbReference type="PROSITE" id="PS51085"/>
    </source>
</evidence>